<evidence type="ECO:0000313" key="7">
    <source>
        <dbReference type="Proteomes" id="UP000679992"/>
    </source>
</evidence>
<dbReference type="SUPFAM" id="SSF52540">
    <property type="entry name" value="P-loop containing nucleoside triphosphate hydrolases"/>
    <property type="match status" value="1"/>
</dbReference>
<dbReference type="SMART" id="SM00382">
    <property type="entry name" value="AAA"/>
    <property type="match status" value="1"/>
</dbReference>
<dbReference type="Pfam" id="PF00005">
    <property type="entry name" value="ABC_tran"/>
    <property type="match status" value="1"/>
</dbReference>
<dbReference type="PANTHER" id="PTHR42711:SF5">
    <property type="entry name" value="ABC TRANSPORTER ATP-BINDING PROTEIN NATA"/>
    <property type="match status" value="1"/>
</dbReference>
<keyword evidence="4 6" id="KW-0067">ATP-binding</keyword>
<dbReference type="PANTHER" id="PTHR42711">
    <property type="entry name" value="ABC TRANSPORTER ATP-BINDING PROTEIN"/>
    <property type="match status" value="1"/>
</dbReference>
<feature type="domain" description="ABC transporter" evidence="5">
    <location>
        <begin position="2"/>
        <end position="227"/>
    </location>
</feature>
<dbReference type="InterPro" id="IPR017871">
    <property type="entry name" value="ABC_transporter-like_CS"/>
</dbReference>
<keyword evidence="3" id="KW-0547">Nucleotide-binding</keyword>
<dbReference type="PROSITE" id="PS50893">
    <property type="entry name" value="ABC_TRANSPORTER_2"/>
    <property type="match status" value="1"/>
</dbReference>
<name>A0ABQ4MJI9_9BACL</name>
<reference evidence="6 7" key="1">
    <citation type="submission" date="2021-03" db="EMBL/GenBank/DDBJ databases">
        <title>Antimicrobial resistance genes in bacteria isolated from Japanese honey, and their potential for conferring macrolide and lincosamide resistance in the American foulbrood pathogen Paenibacillus larvae.</title>
        <authorList>
            <person name="Okamoto M."/>
            <person name="Kumagai M."/>
            <person name="Kanamori H."/>
            <person name="Takamatsu D."/>
        </authorList>
    </citation>
    <scope>NUCLEOTIDE SEQUENCE [LARGE SCALE GENOMIC DNA]</scope>
    <source>
        <strain evidence="6 7">J42TS3</strain>
    </source>
</reference>
<proteinExistence type="inferred from homology"/>
<keyword evidence="7" id="KW-1185">Reference proteome</keyword>
<dbReference type="GO" id="GO:0005524">
    <property type="term" value="F:ATP binding"/>
    <property type="evidence" value="ECO:0007669"/>
    <property type="project" value="UniProtKB-KW"/>
</dbReference>
<protein>
    <submittedName>
        <fullName evidence="6">ABC transporter ATP-binding protein</fullName>
    </submittedName>
</protein>
<evidence type="ECO:0000256" key="3">
    <source>
        <dbReference type="ARBA" id="ARBA00022741"/>
    </source>
</evidence>
<evidence type="ECO:0000256" key="2">
    <source>
        <dbReference type="ARBA" id="ARBA00022448"/>
    </source>
</evidence>
<keyword evidence="2" id="KW-0813">Transport</keyword>
<evidence type="ECO:0000313" key="6">
    <source>
        <dbReference type="EMBL" id="GIP56152.1"/>
    </source>
</evidence>
<evidence type="ECO:0000256" key="4">
    <source>
        <dbReference type="ARBA" id="ARBA00022840"/>
    </source>
</evidence>
<accession>A0ABQ4MJI9</accession>
<dbReference type="InterPro" id="IPR003439">
    <property type="entry name" value="ABC_transporter-like_ATP-bd"/>
</dbReference>
<sequence length="302" mass="33793">MLNVEHLSKTFPGGKGIFDVSFSVKQGEVFGFLGPNGAGKSTTIRHIMGFMKPDKGTVTINGLDTWRDQGKVQALVGYLPGEIAFFDGMTGKSFLDFMGRMQGVKDLSKRNHLIDLLQFDVNTPIRKMSKGMKQKVGIVAAFMHEPQVIILDEPTSGLDPLMQKVFIEIVLAEKERGTTFLMSSHSFPEIERTCDRAAIIKDGVIIAVKNIHELQSMQRKLFEVTFEQEAEMQAFVNTSGLQTETSAASPDGGGYRVRVAVQGNYDRFVAETAKYRVRNIDIFTQNLEDIFMNYYDRKGIVQ</sequence>
<organism evidence="6 7">
    <name type="scientific">Paenibacillus vini</name>
    <dbReference type="NCBI Taxonomy" id="1476024"/>
    <lineage>
        <taxon>Bacteria</taxon>
        <taxon>Bacillati</taxon>
        <taxon>Bacillota</taxon>
        <taxon>Bacilli</taxon>
        <taxon>Bacillales</taxon>
        <taxon>Paenibacillaceae</taxon>
        <taxon>Paenibacillus</taxon>
    </lineage>
</organism>
<dbReference type="CDD" id="cd03230">
    <property type="entry name" value="ABC_DR_subfamily_A"/>
    <property type="match status" value="1"/>
</dbReference>
<gene>
    <name evidence="6" type="ORF">J42TS3_51870</name>
</gene>
<evidence type="ECO:0000259" key="5">
    <source>
        <dbReference type="PROSITE" id="PS50893"/>
    </source>
</evidence>
<dbReference type="Gene3D" id="3.40.50.300">
    <property type="entry name" value="P-loop containing nucleotide triphosphate hydrolases"/>
    <property type="match status" value="1"/>
</dbReference>
<dbReference type="Proteomes" id="UP000679992">
    <property type="component" value="Unassembled WGS sequence"/>
</dbReference>
<dbReference type="InterPro" id="IPR003593">
    <property type="entry name" value="AAA+_ATPase"/>
</dbReference>
<evidence type="ECO:0000256" key="1">
    <source>
        <dbReference type="ARBA" id="ARBA00005417"/>
    </source>
</evidence>
<dbReference type="PROSITE" id="PS00211">
    <property type="entry name" value="ABC_TRANSPORTER_1"/>
    <property type="match status" value="1"/>
</dbReference>
<dbReference type="InterPro" id="IPR050763">
    <property type="entry name" value="ABC_transporter_ATP-binding"/>
</dbReference>
<comment type="similarity">
    <text evidence="1">Belongs to the ABC transporter superfamily.</text>
</comment>
<comment type="caution">
    <text evidence="6">The sequence shown here is derived from an EMBL/GenBank/DDBJ whole genome shotgun (WGS) entry which is preliminary data.</text>
</comment>
<dbReference type="InterPro" id="IPR027417">
    <property type="entry name" value="P-loop_NTPase"/>
</dbReference>
<dbReference type="EMBL" id="BOSL01000033">
    <property type="protein sequence ID" value="GIP56152.1"/>
    <property type="molecule type" value="Genomic_DNA"/>
</dbReference>
<dbReference type="RefSeq" id="WP_213656822.1">
    <property type="nucleotide sequence ID" value="NZ_BOSL01000033.1"/>
</dbReference>